<feature type="domain" description="CBS" evidence="12">
    <location>
        <begin position="324"/>
        <end position="382"/>
    </location>
</feature>
<proteinExistence type="inferred from homology"/>
<evidence type="ECO:0000259" key="12">
    <source>
        <dbReference type="PROSITE" id="PS51371"/>
    </source>
</evidence>
<dbReference type="KEGG" id="amx:AM2010_2154"/>
<dbReference type="GO" id="GO:0005886">
    <property type="term" value="C:plasma membrane"/>
    <property type="evidence" value="ECO:0007669"/>
    <property type="project" value="UniProtKB-SubCell"/>
</dbReference>
<dbReference type="GO" id="GO:0050660">
    <property type="term" value="F:flavin adenine dinucleotide binding"/>
    <property type="evidence" value="ECO:0007669"/>
    <property type="project" value="InterPro"/>
</dbReference>
<evidence type="ECO:0000256" key="4">
    <source>
        <dbReference type="ARBA" id="ARBA00022692"/>
    </source>
</evidence>
<evidence type="ECO:0000256" key="1">
    <source>
        <dbReference type="ARBA" id="ARBA00004651"/>
    </source>
</evidence>
<name>A0A0G3XC98_9SPHN</name>
<dbReference type="Gene3D" id="3.30.465.10">
    <property type="match status" value="1"/>
</dbReference>
<comment type="similarity">
    <text evidence="2">Belongs to the UPF0053 family. Hemolysin C subfamily.</text>
</comment>
<keyword evidence="7 9" id="KW-0129">CBS domain</keyword>
<dbReference type="STRING" id="543877.AM2010_2154"/>
<dbReference type="Pfam" id="PF01595">
    <property type="entry name" value="CNNM"/>
    <property type="match status" value="1"/>
</dbReference>
<dbReference type="Gene3D" id="3.10.580.10">
    <property type="entry name" value="CBS-domain"/>
    <property type="match status" value="1"/>
</dbReference>
<evidence type="ECO:0000259" key="13">
    <source>
        <dbReference type="PROSITE" id="PS51846"/>
    </source>
</evidence>
<dbReference type="InterPro" id="IPR002550">
    <property type="entry name" value="CNNM"/>
</dbReference>
<dbReference type="PATRIC" id="fig|543877.4.peg.2188"/>
<dbReference type="CDD" id="cd04590">
    <property type="entry name" value="CBS_pair_CorC_HlyC_assoc"/>
    <property type="match status" value="1"/>
</dbReference>
<evidence type="ECO:0000256" key="6">
    <source>
        <dbReference type="ARBA" id="ARBA00022989"/>
    </source>
</evidence>
<feature type="transmembrane region" description="Helical" evidence="11">
    <location>
        <begin position="106"/>
        <end position="124"/>
    </location>
</feature>
<dbReference type="PROSITE" id="PS51371">
    <property type="entry name" value="CBS"/>
    <property type="match status" value="1"/>
</dbReference>
<feature type="transmembrane region" description="Helical" evidence="11">
    <location>
        <begin position="176"/>
        <end position="198"/>
    </location>
</feature>
<evidence type="ECO:0000256" key="11">
    <source>
        <dbReference type="SAM" id="Phobius"/>
    </source>
</evidence>
<evidence type="ECO:0000256" key="3">
    <source>
        <dbReference type="ARBA" id="ARBA00022475"/>
    </source>
</evidence>
<dbReference type="InterPro" id="IPR046342">
    <property type="entry name" value="CBS_dom_sf"/>
</dbReference>
<evidence type="ECO:0000313" key="15">
    <source>
        <dbReference type="Proteomes" id="UP000037643"/>
    </source>
</evidence>
<evidence type="ECO:0000256" key="10">
    <source>
        <dbReference type="PROSITE-ProRule" id="PRU01193"/>
    </source>
</evidence>
<protein>
    <submittedName>
        <fullName evidence="14">Hemolysin</fullName>
    </submittedName>
</protein>
<feature type="transmembrane region" description="Helical" evidence="11">
    <location>
        <begin position="48"/>
        <end position="69"/>
    </location>
</feature>
<dbReference type="PANTHER" id="PTHR43099:SF5">
    <property type="entry name" value="HLYC_CORC FAMILY TRANSPORTER"/>
    <property type="match status" value="1"/>
</dbReference>
<evidence type="ECO:0000256" key="8">
    <source>
        <dbReference type="ARBA" id="ARBA00023136"/>
    </source>
</evidence>
<accession>A0A0G3XC98</accession>
<dbReference type="SMART" id="SM01091">
    <property type="entry name" value="CorC_HlyC"/>
    <property type="match status" value="1"/>
</dbReference>
<keyword evidence="8 10" id="KW-0472">Membrane</keyword>
<keyword evidence="4 10" id="KW-0812">Transmembrane</keyword>
<evidence type="ECO:0000256" key="7">
    <source>
        <dbReference type="ARBA" id="ARBA00023122"/>
    </source>
</evidence>
<dbReference type="InterPro" id="IPR051676">
    <property type="entry name" value="UPF0053_domain"/>
</dbReference>
<dbReference type="PROSITE" id="PS51846">
    <property type="entry name" value="CNNM"/>
    <property type="match status" value="1"/>
</dbReference>
<dbReference type="Pfam" id="PF00571">
    <property type="entry name" value="CBS"/>
    <property type="match status" value="1"/>
</dbReference>
<dbReference type="Proteomes" id="UP000037643">
    <property type="component" value="Chromosome"/>
</dbReference>
<dbReference type="Pfam" id="PF03471">
    <property type="entry name" value="CorC_HlyC"/>
    <property type="match status" value="1"/>
</dbReference>
<sequence length="469" mass="49711">MAPRLAIAKRRKGAPVPRSRQRCVYMRLARRGICASDRGVTPFPWPDLLIIAGLILLNGVFAMSELAIVSARTARLTSAADKGSSAAATAIALAADPGKFLSTVQIGITLVGIIAGAYSGSSLGGPVGERLEALGLSPAYADEAGFAVVIALTTYGSLVVGELVPKQVALRAAVPIALVMARPMAFLARVAAPLVWLLDTSSGLLIRLLGVRPGGQSSVTAEELHMIFAEATRSGVIEVDQHQILAGVVRLAEKPVRDVMTPRTELDWVHVDADETEMRAAIDASPHSLLPVADGSPDRIVGVVKVREVLARMVAGQTVSPRAIMRQAEVVPDQLDAMDALRVLQQSEVAMAMVHDEYGHLDGIVTPSDLLTAIAGQFVSDQDQGEQPGIVERADGSLLVSGALPADDLADRLGLEYGEDREFATVAGYVLSVLKNLPQEGETFTDQGWRFEVVDMDGRKIDKVLVAAE</sequence>
<reference evidence="14 15" key="1">
    <citation type="submission" date="2015-06" db="EMBL/GenBank/DDBJ databases">
        <authorList>
            <person name="Kim K.M."/>
        </authorList>
    </citation>
    <scope>NUCLEOTIDE SEQUENCE [LARGE SCALE GENOMIC DNA]</scope>
    <source>
        <strain evidence="14 15">KCTC 22370</strain>
    </source>
</reference>
<dbReference type="EMBL" id="CP011805">
    <property type="protein sequence ID" value="AKM08214.1"/>
    <property type="molecule type" value="Genomic_DNA"/>
</dbReference>
<dbReference type="InterPro" id="IPR016169">
    <property type="entry name" value="FAD-bd_PCMH_sub2"/>
</dbReference>
<dbReference type="SUPFAM" id="SSF54631">
    <property type="entry name" value="CBS-domain pair"/>
    <property type="match status" value="1"/>
</dbReference>
<dbReference type="InterPro" id="IPR000644">
    <property type="entry name" value="CBS_dom"/>
</dbReference>
<evidence type="ECO:0000313" key="14">
    <source>
        <dbReference type="EMBL" id="AKM08214.1"/>
    </source>
</evidence>
<organism evidence="14 15">
    <name type="scientific">Pelagerythrobacter marensis</name>
    <dbReference type="NCBI Taxonomy" id="543877"/>
    <lineage>
        <taxon>Bacteria</taxon>
        <taxon>Pseudomonadati</taxon>
        <taxon>Pseudomonadota</taxon>
        <taxon>Alphaproteobacteria</taxon>
        <taxon>Sphingomonadales</taxon>
        <taxon>Erythrobacteraceae</taxon>
        <taxon>Pelagerythrobacter</taxon>
    </lineage>
</organism>
<dbReference type="PANTHER" id="PTHR43099">
    <property type="entry name" value="UPF0053 PROTEIN YRKA"/>
    <property type="match status" value="1"/>
</dbReference>
<feature type="domain" description="CNNM transmembrane" evidence="13">
    <location>
        <begin position="40"/>
        <end position="241"/>
    </location>
</feature>
<keyword evidence="6 10" id="KW-1133">Transmembrane helix</keyword>
<comment type="subcellular location">
    <subcellularLocation>
        <location evidence="1">Cell membrane</location>
        <topology evidence="1">Multi-pass membrane protein</topology>
    </subcellularLocation>
</comment>
<evidence type="ECO:0000256" key="2">
    <source>
        <dbReference type="ARBA" id="ARBA00006446"/>
    </source>
</evidence>
<dbReference type="AlphaFoldDB" id="A0A0G3XC98"/>
<keyword evidence="15" id="KW-1185">Reference proteome</keyword>
<gene>
    <name evidence="14" type="ORF">AM2010_2154</name>
</gene>
<keyword evidence="5" id="KW-0677">Repeat</keyword>
<evidence type="ECO:0000256" key="5">
    <source>
        <dbReference type="ARBA" id="ARBA00022737"/>
    </source>
</evidence>
<keyword evidence="3" id="KW-1003">Cell membrane</keyword>
<dbReference type="SUPFAM" id="SSF56176">
    <property type="entry name" value="FAD-binding/transporter-associated domain-like"/>
    <property type="match status" value="1"/>
</dbReference>
<dbReference type="InterPro" id="IPR005170">
    <property type="entry name" value="Transptr-assoc_dom"/>
</dbReference>
<dbReference type="InterPro" id="IPR044751">
    <property type="entry name" value="Ion_transp-like_CBS"/>
</dbReference>
<dbReference type="InterPro" id="IPR036318">
    <property type="entry name" value="FAD-bd_PCMH-like_sf"/>
</dbReference>
<evidence type="ECO:0000256" key="9">
    <source>
        <dbReference type="PROSITE-ProRule" id="PRU00703"/>
    </source>
</evidence>
<feature type="transmembrane region" description="Helical" evidence="11">
    <location>
        <begin position="144"/>
        <end position="164"/>
    </location>
</feature>